<reference evidence="10" key="1">
    <citation type="submission" date="2022-08" db="EMBL/GenBank/DDBJ databases">
        <title>Novel sulfate-reducing endosymbionts in the free-living metamonad Anaeramoeba.</title>
        <authorList>
            <person name="Jerlstrom-Hultqvist J."/>
            <person name="Cepicka I."/>
            <person name="Gallot-Lavallee L."/>
            <person name="Salas-Leiva D."/>
            <person name="Curtis B.A."/>
            <person name="Zahonova K."/>
            <person name="Pipaliya S."/>
            <person name="Dacks J."/>
            <person name="Roger A.J."/>
        </authorList>
    </citation>
    <scope>NUCLEOTIDE SEQUENCE</scope>
    <source>
        <strain evidence="10">Schooner1</strain>
    </source>
</reference>
<feature type="signal peptide" evidence="9">
    <location>
        <begin position="1"/>
        <end position="21"/>
    </location>
</feature>
<evidence type="ECO:0000256" key="7">
    <source>
        <dbReference type="ARBA" id="ARBA00023034"/>
    </source>
</evidence>
<evidence type="ECO:0000256" key="5">
    <source>
        <dbReference type="ARBA" id="ARBA00022729"/>
    </source>
</evidence>
<evidence type="ECO:0000256" key="8">
    <source>
        <dbReference type="ARBA" id="ARBA00023136"/>
    </source>
</evidence>
<evidence type="ECO:0000256" key="3">
    <source>
        <dbReference type="ARBA" id="ARBA00005227"/>
    </source>
</evidence>
<evidence type="ECO:0000256" key="2">
    <source>
        <dbReference type="ARBA" id="ARBA00004555"/>
    </source>
</evidence>
<dbReference type="PANTHER" id="PTHR10766">
    <property type="entry name" value="TRANSMEMBRANE 9 SUPERFAMILY PROTEIN"/>
    <property type="match status" value="1"/>
</dbReference>
<proteinExistence type="inferred from homology"/>
<sequence>MKPLTIFVVVLSFFLLNLTHCFYLPGVPIENFSEGQSVNLFVNKLTSSKTLIPYDYYYLPFPQPESLQLQPENLGEILRGDRIMNSVYNIKMLQNKKCEIIKSIDFSQKQIYNFDRFIEDEYRVNMILDNLPAMTRQNYDPNDKTVFKYLPGFPLGIKGDIDEDPSTPKNENYLNNHLELKILYHTPDKDEDLHQIVGFQVNAKSMSHKKIRGNWICQEDSRKSITQNNKARGTRIVWSYDVIWESSDIKWGNRWDSSLMKETNSNNHLYSVINSILLVLALSTIVIGIIYRALKKDLKKYDQENELLNNVSGWKVLNTDVFRAPAHPMFLSVCIGIGTQMVGIFVRMNIQETYQISLGIYAEA</sequence>
<evidence type="ECO:0000313" key="11">
    <source>
        <dbReference type="Proteomes" id="UP001150062"/>
    </source>
</evidence>
<gene>
    <name evidence="10" type="ORF">M0813_11016</name>
</gene>
<keyword evidence="8 9" id="KW-0472">Membrane</keyword>
<evidence type="ECO:0000313" key="10">
    <source>
        <dbReference type="EMBL" id="KAJ6226326.1"/>
    </source>
</evidence>
<protein>
    <recommendedName>
        <fullName evidence="9">Transmembrane 9 superfamily member</fullName>
    </recommendedName>
</protein>
<dbReference type="EMBL" id="JAOAOG010000345">
    <property type="protein sequence ID" value="KAJ6226326.1"/>
    <property type="molecule type" value="Genomic_DNA"/>
</dbReference>
<feature type="transmembrane region" description="Helical" evidence="9">
    <location>
        <begin position="269"/>
        <end position="291"/>
    </location>
</feature>
<evidence type="ECO:0000256" key="1">
    <source>
        <dbReference type="ARBA" id="ARBA00004141"/>
    </source>
</evidence>
<keyword evidence="6 9" id="KW-1133">Transmembrane helix</keyword>
<name>A0ABQ8X1D1_9EUKA</name>
<feature type="chain" id="PRO_5044954025" description="Transmembrane 9 superfamily member" evidence="9">
    <location>
        <begin position="22"/>
        <end position="364"/>
    </location>
</feature>
<keyword evidence="4 9" id="KW-0812">Transmembrane</keyword>
<dbReference type="Proteomes" id="UP001150062">
    <property type="component" value="Unassembled WGS sequence"/>
</dbReference>
<comment type="caution">
    <text evidence="10">The sequence shown here is derived from an EMBL/GenBank/DDBJ whole genome shotgun (WGS) entry which is preliminary data.</text>
</comment>
<evidence type="ECO:0000256" key="4">
    <source>
        <dbReference type="ARBA" id="ARBA00022692"/>
    </source>
</evidence>
<evidence type="ECO:0000256" key="9">
    <source>
        <dbReference type="RuleBase" id="RU363079"/>
    </source>
</evidence>
<keyword evidence="7" id="KW-0333">Golgi apparatus</keyword>
<dbReference type="InterPro" id="IPR004240">
    <property type="entry name" value="EMP70"/>
</dbReference>
<comment type="similarity">
    <text evidence="3 9">Belongs to the nonaspanin (TM9SF) (TC 9.A.2) family.</text>
</comment>
<keyword evidence="5 9" id="KW-0732">Signal</keyword>
<keyword evidence="11" id="KW-1185">Reference proteome</keyword>
<accession>A0ABQ8X1D1</accession>
<comment type="subcellular location">
    <subcellularLocation>
        <location evidence="2">Golgi apparatus</location>
    </subcellularLocation>
    <subcellularLocation>
        <location evidence="1">Membrane</location>
        <topology evidence="1">Multi-pass membrane protein</topology>
    </subcellularLocation>
</comment>
<organism evidence="10 11">
    <name type="scientific">Anaeramoeba flamelloides</name>
    <dbReference type="NCBI Taxonomy" id="1746091"/>
    <lineage>
        <taxon>Eukaryota</taxon>
        <taxon>Metamonada</taxon>
        <taxon>Anaeramoebidae</taxon>
        <taxon>Anaeramoeba</taxon>
    </lineage>
</organism>
<evidence type="ECO:0000256" key="6">
    <source>
        <dbReference type="ARBA" id="ARBA00022989"/>
    </source>
</evidence>
<dbReference type="Pfam" id="PF02990">
    <property type="entry name" value="EMP70"/>
    <property type="match status" value="1"/>
</dbReference>
<comment type="caution">
    <text evidence="9">Lacks conserved residue(s) required for the propagation of feature annotation.</text>
</comment>
<dbReference type="PANTHER" id="PTHR10766:SF55">
    <property type="entry name" value="TRANSMEMBRANE 9 SUPERFAMILY MEMBER 4"/>
    <property type="match status" value="1"/>
</dbReference>